<keyword evidence="15" id="KW-0496">Mitochondrion</keyword>
<accession>A0A9D4UJ26</accession>
<feature type="transmembrane region" description="Helical" evidence="19">
    <location>
        <begin position="257"/>
        <end position="279"/>
    </location>
</feature>
<evidence type="ECO:0000256" key="3">
    <source>
        <dbReference type="ARBA" id="ARBA00008388"/>
    </source>
</evidence>
<dbReference type="CDD" id="cd01053">
    <property type="entry name" value="AOX"/>
    <property type="match status" value="1"/>
</dbReference>
<dbReference type="GO" id="GO:0046872">
    <property type="term" value="F:metal ion binding"/>
    <property type="evidence" value="ECO:0007669"/>
    <property type="project" value="UniProtKB-UniRule"/>
</dbReference>
<dbReference type="AlphaFoldDB" id="A0A9D4UJ26"/>
<keyword evidence="12 19" id="KW-1133">Transmembrane helix</keyword>
<dbReference type="FunFam" id="1.20.1260.140:FF:000001">
    <property type="entry name" value="Ubiquinol oxidase"/>
    <property type="match status" value="1"/>
</dbReference>
<evidence type="ECO:0000256" key="13">
    <source>
        <dbReference type="ARBA" id="ARBA00023002"/>
    </source>
</evidence>
<dbReference type="GO" id="GO:0102721">
    <property type="term" value="F:ubiquinol:oxygen oxidoreductase activity"/>
    <property type="evidence" value="ECO:0007669"/>
    <property type="project" value="UniProtKB-EC"/>
</dbReference>
<dbReference type="InterPro" id="IPR038659">
    <property type="entry name" value="AOX_sf"/>
</dbReference>
<comment type="catalytic activity">
    <reaction evidence="1 17">
        <text>2 a ubiquinol + O2 = 2 a ubiquinone + 2 H2O</text>
        <dbReference type="Rhea" id="RHEA:30255"/>
        <dbReference type="Rhea" id="RHEA-COMP:9565"/>
        <dbReference type="Rhea" id="RHEA-COMP:9566"/>
        <dbReference type="ChEBI" id="CHEBI:15377"/>
        <dbReference type="ChEBI" id="CHEBI:15379"/>
        <dbReference type="ChEBI" id="CHEBI:16389"/>
        <dbReference type="ChEBI" id="CHEBI:17976"/>
        <dbReference type="EC" id="1.10.3.11"/>
    </reaction>
</comment>
<evidence type="ECO:0000256" key="2">
    <source>
        <dbReference type="ARBA" id="ARBA00004448"/>
    </source>
</evidence>
<organism evidence="20 21">
    <name type="scientific">Adiantum capillus-veneris</name>
    <name type="common">Maidenhair fern</name>
    <dbReference type="NCBI Taxonomy" id="13818"/>
    <lineage>
        <taxon>Eukaryota</taxon>
        <taxon>Viridiplantae</taxon>
        <taxon>Streptophyta</taxon>
        <taxon>Embryophyta</taxon>
        <taxon>Tracheophyta</taxon>
        <taxon>Polypodiopsida</taxon>
        <taxon>Polypodiidae</taxon>
        <taxon>Polypodiales</taxon>
        <taxon>Pteridineae</taxon>
        <taxon>Pteridaceae</taxon>
        <taxon>Vittarioideae</taxon>
        <taxon>Adiantum</taxon>
    </lineage>
</organism>
<evidence type="ECO:0000256" key="18">
    <source>
        <dbReference type="SAM" id="MobiDB-lite"/>
    </source>
</evidence>
<keyword evidence="5" id="KW-0813">Transport</keyword>
<evidence type="ECO:0000313" key="21">
    <source>
        <dbReference type="Proteomes" id="UP000886520"/>
    </source>
</evidence>
<dbReference type="PANTHER" id="PTHR31803:SF3">
    <property type="entry name" value="ALTERNATIVE OXIDASE"/>
    <property type="match status" value="1"/>
</dbReference>
<evidence type="ECO:0000256" key="17">
    <source>
        <dbReference type="RuleBase" id="RU003779"/>
    </source>
</evidence>
<feature type="compositionally biased region" description="Polar residues" evidence="18">
    <location>
        <begin position="86"/>
        <end position="103"/>
    </location>
</feature>
<keyword evidence="6 17" id="KW-0679">Respiratory chain</keyword>
<dbReference type="GO" id="GO:0010230">
    <property type="term" value="P:alternative respiration"/>
    <property type="evidence" value="ECO:0007669"/>
    <property type="project" value="TreeGrafter"/>
</dbReference>
<evidence type="ECO:0000256" key="10">
    <source>
        <dbReference type="ARBA" id="ARBA00022946"/>
    </source>
</evidence>
<comment type="subcellular location">
    <subcellularLocation>
        <location evidence="2">Mitochondrion inner membrane</location>
        <topology evidence="2">Multi-pass membrane protein</topology>
    </subcellularLocation>
</comment>
<evidence type="ECO:0000256" key="8">
    <source>
        <dbReference type="ARBA" id="ARBA00022723"/>
    </source>
</evidence>
<evidence type="ECO:0000256" key="19">
    <source>
        <dbReference type="SAM" id="Phobius"/>
    </source>
</evidence>
<evidence type="ECO:0000256" key="16">
    <source>
        <dbReference type="ARBA" id="ARBA00023136"/>
    </source>
</evidence>
<dbReference type="Pfam" id="PF01786">
    <property type="entry name" value="AOX"/>
    <property type="match status" value="1"/>
</dbReference>
<keyword evidence="14 17" id="KW-0408">Iron</keyword>
<evidence type="ECO:0000313" key="20">
    <source>
        <dbReference type="EMBL" id="KAI5068627.1"/>
    </source>
</evidence>
<keyword evidence="9" id="KW-0999">Mitochondrion inner membrane</keyword>
<gene>
    <name evidence="20" type="ORF">GOP47_0016972</name>
</gene>
<evidence type="ECO:0000256" key="11">
    <source>
        <dbReference type="ARBA" id="ARBA00022982"/>
    </source>
</evidence>
<keyword evidence="8 17" id="KW-0479">Metal-binding</keyword>
<evidence type="ECO:0000256" key="12">
    <source>
        <dbReference type="ARBA" id="ARBA00022989"/>
    </source>
</evidence>
<dbReference type="PANTHER" id="PTHR31803">
    <property type="entry name" value="ALTERNATIVE OXIDASE"/>
    <property type="match status" value="1"/>
</dbReference>
<proteinExistence type="inferred from homology"/>
<protein>
    <recommendedName>
        <fullName evidence="17">Ubiquinol oxidase</fullName>
        <ecNumber evidence="17">1.10.3.11</ecNumber>
    </recommendedName>
</protein>
<dbReference type="OrthoDB" id="16906at2759"/>
<evidence type="ECO:0000256" key="1">
    <source>
        <dbReference type="ARBA" id="ARBA00001192"/>
    </source>
</evidence>
<evidence type="ECO:0000256" key="4">
    <source>
        <dbReference type="ARBA" id="ARBA00011748"/>
    </source>
</evidence>
<evidence type="ECO:0000256" key="15">
    <source>
        <dbReference type="ARBA" id="ARBA00023128"/>
    </source>
</evidence>
<name>A0A9D4UJ26_ADICA</name>
<sequence>MTSAAGVAARRLLPQAYRHRPTVYASRNIHAGVTPFQHMDRAGLLAMIMVRGAPHEALMRAKGMYGEQNFYCTAAASVASKGMGSSPCSTDGQLGSVDGTPTTSPGDMVKEALQDAKKSSDLTLSNYWGITPKSVVREDGSAWPWRSFLPWEAYTSDTTIDLKRHHVPDTSIDKMAYWTVKSLRVPTDIFFRKRYGCRAMMLETVAAVPGMVGGLLLHLRSLRRFEHSGGWIRALLEEAENERMHLMTFMEVAKPRWYERALVVTVQGIFFNAYFLLYLASPRLAHRITGYLEEEAIYSYTQYLHEIDGGRIPNVPAPAIARDYWRLPKDATIRDVVEVVRADEAHHRDVNHFAADIYEEGKALKEAPAPLGYH</sequence>
<comment type="cofactor">
    <cofactor evidence="17">
        <name>Fe cation</name>
        <dbReference type="ChEBI" id="CHEBI:24875"/>
    </cofactor>
    <text evidence="17">Binds 2 iron ions per subunit.</text>
</comment>
<feature type="region of interest" description="Disordered" evidence="18">
    <location>
        <begin position="82"/>
        <end position="103"/>
    </location>
</feature>
<dbReference type="GO" id="GO:0009916">
    <property type="term" value="F:alternative oxidase activity"/>
    <property type="evidence" value="ECO:0007669"/>
    <property type="project" value="UniProtKB-UniRule"/>
</dbReference>
<keyword evidence="11 17" id="KW-0249">Electron transport</keyword>
<comment type="subunit">
    <text evidence="4">Homodimer; disulfide-linked.</text>
</comment>
<dbReference type="InterPro" id="IPR002680">
    <property type="entry name" value="AOX"/>
</dbReference>
<evidence type="ECO:0000256" key="6">
    <source>
        <dbReference type="ARBA" id="ARBA00022660"/>
    </source>
</evidence>
<evidence type="ECO:0000256" key="5">
    <source>
        <dbReference type="ARBA" id="ARBA00022448"/>
    </source>
</evidence>
<reference evidence="20" key="1">
    <citation type="submission" date="2021-01" db="EMBL/GenBank/DDBJ databases">
        <title>Adiantum capillus-veneris genome.</title>
        <authorList>
            <person name="Fang Y."/>
            <person name="Liao Q."/>
        </authorList>
    </citation>
    <scope>NUCLEOTIDE SEQUENCE</scope>
    <source>
        <strain evidence="20">H3</strain>
        <tissue evidence="20">Leaf</tissue>
    </source>
</reference>
<dbReference type="GO" id="GO:0098803">
    <property type="term" value="C:respiratory chain complex"/>
    <property type="evidence" value="ECO:0007669"/>
    <property type="project" value="UniProtKB-UniRule"/>
</dbReference>
<keyword evidence="21" id="KW-1185">Reference proteome</keyword>
<evidence type="ECO:0000256" key="14">
    <source>
        <dbReference type="ARBA" id="ARBA00023004"/>
    </source>
</evidence>
<evidence type="ECO:0000256" key="7">
    <source>
        <dbReference type="ARBA" id="ARBA00022692"/>
    </source>
</evidence>
<dbReference type="Proteomes" id="UP000886520">
    <property type="component" value="Chromosome 16"/>
</dbReference>
<comment type="similarity">
    <text evidence="3 17">Belongs to the alternative oxidase family.</text>
</comment>
<dbReference type="Gene3D" id="1.20.1260.140">
    <property type="entry name" value="Alternative oxidase"/>
    <property type="match status" value="1"/>
</dbReference>
<keyword evidence="13 17" id="KW-0560">Oxidoreductase</keyword>
<dbReference type="EMBL" id="JABFUD020000016">
    <property type="protein sequence ID" value="KAI5068627.1"/>
    <property type="molecule type" value="Genomic_DNA"/>
</dbReference>
<evidence type="ECO:0000256" key="9">
    <source>
        <dbReference type="ARBA" id="ARBA00022792"/>
    </source>
</evidence>
<keyword evidence="16 17" id="KW-0472">Membrane</keyword>
<keyword evidence="7 17" id="KW-0812">Transmembrane</keyword>
<dbReference type="GO" id="GO:0106292">
    <property type="term" value="F:superoxide-generating NADPH oxidase activity"/>
    <property type="evidence" value="ECO:0007669"/>
    <property type="project" value="UniProtKB-ARBA"/>
</dbReference>
<dbReference type="GO" id="GO:0005743">
    <property type="term" value="C:mitochondrial inner membrane"/>
    <property type="evidence" value="ECO:0007669"/>
    <property type="project" value="UniProtKB-SubCell"/>
</dbReference>
<comment type="caution">
    <text evidence="20">The sequence shown here is derived from an EMBL/GenBank/DDBJ whole genome shotgun (WGS) entry which is preliminary data.</text>
</comment>
<keyword evidence="10" id="KW-0809">Transit peptide</keyword>
<dbReference type="EC" id="1.10.3.11" evidence="17"/>